<comment type="caution">
    <text evidence="1">The sequence shown here is derived from an EMBL/GenBank/DDBJ whole genome shotgun (WGS) entry which is preliminary data.</text>
</comment>
<proteinExistence type="predicted"/>
<evidence type="ECO:0000313" key="2">
    <source>
        <dbReference type="Proteomes" id="UP001060085"/>
    </source>
</evidence>
<reference evidence="2" key="1">
    <citation type="journal article" date="2023" name="Nat. Plants">
        <title>Single-cell RNA sequencing provides a high-resolution roadmap for understanding the multicellular compartmentation of specialized metabolism.</title>
        <authorList>
            <person name="Sun S."/>
            <person name="Shen X."/>
            <person name="Li Y."/>
            <person name="Li Y."/>
            <person name="Wang S."/>
            <person name="Li R."/>
            <person name="Zhang H."/>
            <person name="Shen G."/>
            <person name="Guo B."/>
            <person name="Wei J."/>
            <person name="Xu J."/>
            <person name="St-Pierre B."/>
            <person name="Chen S."/>
            <person name="Sun C."/>
        </authorList>
    </citation>
    <scope>NUCLEOTIDE SEQUENCE [LARGE SCALE GENOMIC DNA]</scope>
</reference>
<name>A0ACC0BRI2_CATRO</name>
<dbReference type="Proteomes" id="UP001060085">
    <property type="component" value="Linkage Group LG02"/>
</dbReference>
<organism evidence="1 2">
    <name type="scientific">Catharanthus roseus</name>
    <name type="common">Madagascar periwinkle</name>
    <name type="synonym">Vinca rosea</name>
    <dbReference type="NCBI Taxonomy" id="4058"/>
    <lineage>
        <taxon>Eukaryota</taxon>
        <taxon>Viridiplantae</taxon>
        <taxon>Streptophyta</taxon>
        <taxon>Embryophyta</taxon>
        <taxon>Tracheophyta</taxon>
        <taxon>Spermatophyta</taxon>
        <taxon>Magnoliopsida</taxon>
        <taxon>eudicotyledons</taxon>
        <taxon>Gunneridae</taxon>
        <taxon>Pentapetalae</taxon>
        <taxon>asterids</taxon>
        <taxon>lamiids</taxon>
        <taxon>Gentianales</taxon>
        <taxon>Apocynaceae</taxon>
        <taxon>Rauvolfioideae</taxon>
        <taxon>Vinceae</taxon>
        <taxon>Catharanthinae</taxon>
        <taxon>Catharanthus</taxon>
    </lineage>
</organism>
<gene>
    <name evidence="1" type="ORF">M9H77_06163</name>
</gene>
<evidence type="ECO:0000313" key="1">
    <source>
        <dbReference type="EMBL" id="KAI5675213.1"/>
    </source>
</evidence>
<dbReference type="EMBL" id="CM044702">
    <property type="protein sequence ID" value="KAI5675213.1"/>
    <property type="molecule type" value="Genomic_DNA"/>
</dbReference>
<sequence>MKLNALAMFFMIMDYYYFLRCTLLFFFFFFISIFLITTAKYQKLRSRSLPPSPPAIPILGHIHLLKHPLHRSLKSISDNYGPIVYLRSGVRRILVVSSPEIAEECLTKNDIIFANRPNSAATKSLSYNNTTIGFAPYGDYWRNLRRVTSTNIFSPLSLQNSSSIRVEEIRLTVKKLLKSAESDSEKWTELDLSCLLKELVHNTIMRMTCGKNWSKSADVFQQVIPLTNNVDSFPILKWIGFVGGTLKKLKKLQSERDRVLQDIVDDCRRRNNGGGGVDKRKRTVVEALLGVQEAEPEYYTDDIIKGLASVMFTAGADTTNVTMQWAMSLLLDHPEVLAKAKKELENKIPQGHLIEDDDLPKLPYLSSIINETLRLFPAVPLLLPHFSSEDCTVSGYTVPKNTTLFVNVWAIHMDPNIWEEPTKFKPERFEGIELGNDKGFKFLPFGKGRRACPGNTLAMRYLGLVLGTLIQCFDWKRLGDETHVDLEEKGGVLTIQKAKPLKALYKPRFSAANGVSID</sequence>
<keyword evidence="2" id="KW-1185">Reference proteome</keyword>
<protein>
    <submittedName>
        <fullName evidence="1">Uncharacterized protein</fullName>
    </submittedName>
</protein>
<accession>A0ACC0BRI2</accession>